<evidence type="ECO:0000313" key="1">
    <source>
        <dbReference type="EMBL" id="SIT03525.1"/>
    </source>
</evidence>
<sequence length="393" mass="46524">MVDKIKFIVENIRIAEDILQDKKLYTKQNKRKNKEWFVFDYKKLELLHFFRYKNEDAITANQKTDDDNDEDDDEKGYINEDQQFVNKNYKNLSIVFVRNIGSKQGKLIVHQNLRKDYIRIKEKHGKGILNDLDYDAFVETINTYALQFKISKPDFWNAAKITKIELGVTMQFKSNMVSILSCFGKYDNVPEKFIYGNSGISYKAENFSVSIYDKLKRALQNRELLKTLTKTRREEYRKLANKSVYYLRFELRVDSVSKFNQEAFKGRINTLIGLRENWDIILKSLHNLLDNISFADFLSPKMEKALLSAKLSESKSKADFDDFMYYLAIKSQKNMELFNTYISKLLPNQISSGYLKKIERGYNRFVEMEENRYSEIFNKKFEDKIKKLMKSGG</sequence>
<dbReference type="AlphaFoldDB" id="A0A1N7NYT4"/>
<gene>
    <name evidence="1" type="ORF">SAMN05421785_105229</name>
</gene>
<accession>A0A1N7NYT4</accession>
<reference evidence="1 2" key="1">
    <citation type="submission" date="2017-01" db="EMBL/GenBank/DDBJ databases">
        <authorList>
            <person name="Mah S.A."/>
            <person name="Swanson W.J."/>
            <person name="Moy G.W."/>
            <person name="Vacquier V.D."/>
        </authorList>
    </citation>
    <scope>NUCLEOTIDE SEQUENCE [LARGE SCALE GENOMIC DNA]</scope>
    <source>
        <strain evidence="1 2">DSM 18014</strain>
    </source>
</reference>
<dbReference type="EMBL" id="FTOV01000005">
    <property type="protein sequence ID" value="SIT03525.1"/>
    <property type="molecule type" value="Genomic_DNA"/>
</dbReference>
<dbReference type="RefSeq" id="WP_076392979.1">
    <property type="nucleotide sequence ID" value="NZ_FTOV01000005.1"/>
</dbReference>
<dbReference type="OrthoDB" id="1234176at2"/>
<proteinExistence type="predicted"/>
<protein>
    <submittedName>
        <fullName evidence="1">Uncharacterized protein</fullName>
    </submittedName>
</protein>
<dbReference type="STRING" id="373672.SAMN05421785_105229"/>
<dbReference type="Proteomes" id="UP000185781">
    <property type="component" value="Unassembled WGS sequence"/>
</dbReference>
<evidence type="ECO:0000313" key="2">
    <source>
        <dbReference type="Proteomes" id="UP000185781"/>
    </source>
</evidence>
<organism evidence="1 2">
    <name type="scientific">Chryseobacterium gambrini</name>
    <dbReference type="NCBI Taxonomy" id="373672"/>
    <lineage>
        <taxon>Bacteria</taxon>
        <taxon>Pseudomonadati</taxon>
        <taxon>Bacteroidota</taxon>
        <taxon>Flavobacteriia</taxon>
        <taxon>Flavobacteriales</taxon>
        <taxon>Weeksellaceae</taxon>
        <taxon>Chryseobacterium group</taxon>
        <taxon>Chryseobacterium</taxon>
    </lineage>
</organism>
<name>A0A1N7NYT4_9FLAO</name>